<dbReference type="Proteomes" id="UP001054837">
    <property type="component" value="Unassembled WGS sequence"/>
</dbReference>
<comment type="caution">
    <text evidence="1">The sequence shown here is derived from an EMBL/GenBank/DDBJ whole genome shotgun (WGS) entry which is preliminary data.</text>
</comment>
<gene>
    <name evidence="1" type="ORF">CDAR_597201</name>
</gene>
<keyword evidence="2" id="KW-1185">Reference proteome</keyword>
<evidence type="ECO:0000313" key="2">
    <source>
        <dbReference type="Proteomes" id="UP001054837"/>
    </source>
</evidence>
<proteinExistence type="predicted"/>
<dbReference type="AlphaFoldDB" id="A0AAV4U2E4"/>
<name>A0AAV4U2E4_9ARAC</name>
<sequence>MLLVVPGMALSHAASFQHFCVFLPFAFSKKITVLDKNLRRRRVYSLRFRFLFEQMINGKVAFSSPFGEFASPCATCLQCGGGMETEICFQTVAGLKGRWDLKFVFVQYRVV</sequence>
<organism evidence="1 2">
    <name type="scientific">Caerostris darwini</name>
    <dbReference type="NCBI Taxonomy" id="1538125"/>
    <lineage>
        <taxon>Eukaryota</taxon>
        <taxon>Metazoa</taxon>
        <taxon>Ecdysozoa</taxon>
        <taxon>Arthropoda</taxon>
        <taxon>Chelicerata</taxon>
        <taxon>Arachnida</taxon>
        <taxon>Araneae</taxon>
        <taxon>Araneomorphae</taxon>
        <taxon>Entelegynae</taxon>
        <taxon>Araneoidea</taxon>
        <taxon>Araneidae</taxon>
        <taxon>Caerostris</taxon>
    </lineage>
</organism>
<accession>A0AAV4U2E4</accession>
<dbReference type="EMBL" id="BPLQ01010622">
    <property type="protein sequence ID" value="GIY51951.1"/>
    <property type="molecule type" value="Genomic_DNA"/>
</dbReference>
<protein>
    <recommendedName>
        <fullName evidence="3">Secreted protein</fullName>
    </recommendedName>
</protein>
<evidence type="ECO:0008006" key="3">
    <source>
        <dbReference type="Google" id="ProtNLM"/>
    </source>
</evidence>
<reference evidence="1 2" key="1">
    <citation type="submission" date="2021-06" db="EMBL/GenBank/DDBJ databases">
        <title>Caerostris darwini draft genome.</title>
        <authorList>
            <person name="Kono N."/>
            <person name="Arakawa K."/>
        </authorList>
    </citation>
    <scope>NUCLEOTIDE SEQUENCE [LARGE SCALE GENOMIC DNA]</scope>
</reference>
<evidence type="ECO:0000313" key="1">
    <source>
        <dbReference type="EMBL" id="GIY51951.1"/>
    </source>
</evidence>